<keyword evidence="5" id="KW-0449">Lipoprotein</keyword>
<evidence type="ECO:0000313" key="7">
    <source>
        <dbReference type="EMBL" id="KAB8136777.1"/>
    </source>
</evidence>
<dbReference type="InterPro" id="IPR050490">
    <property type="entry name" value="Bact_solute-bd_prot1"/>
</dbReference>
<dbReference type="RefSeq" id="WP_153402866.1">
    <property type="nucleotide sequence ID" value="NZ_ML762429.1"/>
</dbReference>
<reference evidence="7 8" key="1">
    <citation type="submission" date="2019-10" db="EMBL/GenBank/DDBJ databases">
        <title>Gracilibacillus sp. nov. isolated from rice seeds.</title>
        <authorList>
            <person name="He S."/>
        </authorList>
    </citation>
    <scope>NUCLEOTIDE SEQUENCE [LARGE SCALE GENOMIC DNA]</scope>
    <source>
        <strain evidence="7 8">TD8</strain>
    </source>
</reference>
<dbReference type="SUPFAM" id="SSF53850">
    <property type="entry name" value="Periplasmic binding protein-like II"/>
    <property type="match status" value="1"/>
</dbReference>
<evidence type="ECO:0000256" key="3">
    <source>
        <dbReference type="ARBA" id="ARBA00023136"/>
    </source>
</evidence>
<protein>
    <submittedName>
        <fullName evidence="7">Extracellular solute-binding protein</fullName>
    </submittedName>
</protein>
<evidence type="ECO:0000313" key="8">
    <source>
        <dbReference type="Proteomes" id="UP000480246"/>
    </source>
</evidence>
<dbReference type="PROSITE" id="PS51257">
    <property type="entry name" value="PROKAR_LIPOPROTEIN"/>
    <property type="match status" value="1"/>
</dbReference>
<feature type="chain" id="PRO_5028874762" evidence="6">
    <location>
        <begin position="31"/>
        <end position="544"/>
    </location>
</feature>
<evidence type="ECO:0000256" key="1">
    <source>
        <dbReference type="ARBA" id="ARBA00022475"/>
    </source>
</evidence>
<evidence type="ECO:0000256" key="4">
    <source>
        <dbReference type="ARBA" id="ARBA00023139"/>
    </source>
</evidence>
<evidence type="ECO:0000256" key="6">
    <source>
        <dbReference type="SAM" id="SignalP"/>
    </source>
</evidence>
<organism evidence="7 8">
    <name type="scientific">Gracilibacillus oryzae</name>
    <dbReference type="NCBI Taxonomy" id="1672701"/>
    <lineage>
        <taxon>Bacteria</taxon>
        <taxon>Bacillati</taxon>
        <taxon>Bacillota</taxon>
        <taxon>Bacilli</taxon>
        <taxon>Bacillales</taxon>
        <taxon>Bacillaceae</taxon>
        <taxon>Gracilibacillus</taxon>
    </lineage>
</organism>
<dbReference type="Proteomes" id="UP000480246">
    <property type="component" value="Unassembled WGS sequence"/>
</dbReference>
<keyword evidence="1" id="KW-1003">Cell membrane</keyword>
<name>A0A7C8KS52_9BACI</name>
<proteinExistence type="predicted"/>
<evidence type="ECO:0000256" key="2">
    <source>
        <dbReference type="ARBA" id="ARBA00022729"/>
    </source>
</evidence>
<dbReference type="EMBL" id="WEID01000047">
    <property type="protein sequence ID" value="KAB8136777.1"/>
    <property type="molecule type" value="Genomic_DNA"/>
</dbReference>
<dbReference type="AlphaFoldDB" id="A0A7C8KS52"/>
<dbReference type="OrthoDB" id="9787283at2"/>
<sequence length="544" mass="60725">MIKKNLKALSVLFSLIVILLLAAGCSNNEASNDAEESGADVSKSPEEVEYPDQFTYWTAIDPNVAITSESLNSVGVYQELEKITGTKVEFKHPSGEGTQITEQFNLMVASDQLPDAIEYNWRKVPKGPDNAIENGTIIRLNELIEKYAPNLTKYLDENPEIKNMVTTDDGNMYAFPFLRGDQSLMVFMGPIIRQDWLENLNLEKPSTIDEWETVLTAFKNEDPNGNGENDEIPLLLELNHIKYSGAFVSAYGITPEFYQQDGKVKYGSIQPEFKEFLTKVNSWYDKGLLDPDFAAIDSKLLDAKVTGGQLGSFYGFTGSGIGKYMGLMAEKDPDFILAPSPHPSLNEGEKAARGQLDPAYSGVHSVAITSSAENPEELVKWLDFAYSEEGHMLFNFGIEGASYEMVDGYPAYTEEITNNPDGLPMTQALGKYVRSPYGGPFVQDKRYVEQYLTLPEQQEAVQLWGDSAENNIIIPPVTLTADESEEFNSIMSDLNTYYDEMVIKFIMGEEPLDNFDEFVATLQGMGIERAIELQQAALDRYNSR</sequence>
<dbReference type="InterPro" id="IPR006059">
    <property type="entry name" value="SBP"/>
</dbReference>
<accession>A0A7C8KS52</accession>
<keyword evidence="8" id="KW-1185">Reference proteome</keyword>
<evidence type="ECO:0000256" key="5">
    <source>
        <dbReference type="ARBA" id="ARBA00023288"/>
    </source>
</evidence>
<keyword evidence="2 6" id="KW-0732">Signal</keyword>
<gene>
    <name evidence="7" type="ORF">F9U64_09735</name>
</gene>
<dbReference type="PANTHER" id="PTHR43649">
    <property type="entry name" value="ARABINOSE-BINDING PROTEIN-RELATED"/>
    <property type="match status" value="1"/>
</dbReference>
<keyword evidence="4" id="KW-0564">Palmitate</keyword>
<dbReference type="Gene3D" id="3.40.190.10">
    <property type="entry name" value="Periplasmic binding protein-like II"/>
    <property type="match status" value="2"/>
</dbReference>
<dbReference type="Pfam" id="PF01547">
    <property type="entry name" value="SBP_bac_1"/>
    <property type="match status" value="1"/>
</dbReference>
<feature type="signal peptide" evidence="6">
    <location>
        <begin position="1"/>
        <end position="30"/>
    </location>
</feature>
<comment type="caution">
    <text evidence="7">The sequence shown here is derived from an EMBL/GenBank/DDBJ whole genome shotgun (WGS) entry which is preliminary data.</text>
</comment>
<keyword evidence="3" id="KW-0472">Membrane</keyword>
<dbReference type="PANTHER" id="PTHR43649:SF33">
    <property type="entry name" value="POLYGALACTURONAN_RHAMNOGALACTURONAN-BINDING PROTEIN YTCQ"/>
    <property type="match status" value="1"/>
</dbReference>